<comment type="caution">
    <text evidence="2">The sequence shown here is derived from an EMBL/GenBank/DDBJ whole genome shotgun (WGS) entry which is preliminary data.</text>
</comment>
<proteinExistence type="predicted"/>
<keyword evidence="1" id="KW-1133">Transmembrane helix</keyword>
<feature type="transmembrane region" description="Helical" evidence="1">
    <location>
        <begin position="12"/>
        <end position="32"/>
    </location>
</feature>
<evidence type="ECO:0000313" key="2">
    <source>
        <dbReference type="EMBL" id="KNE01314.1"/>
    </source>
</evidence>
<sequence length="81" mass="9209">MKDDKRQKVGLSLSLALFGSVIFLVFFFFFFFEFMTCVSEVGREEVGRDKGRKKKKAAAAIRFLHPFGPTLGAYKSNGYTQ</sequence>
<dbReference type="VEuPathDB" id="FungiDB:QG37_01621"/>
<dbReference type="Proteomes" id="UP000037122">
    <property type="component" value="Unassembled WGS sequence"/>
</dbReference>
<protein>
    <submittedName>
        <fullName evidence="2">Uncharacterized protein</fullName>
    </submittedName>
</protein>
<keyword evidence="1" id="KW-0812">Transmembrane</keyword>
<organism evidence="2 3">
    <name type="scientific">Candidozyma auris</name>
    <name type="common">Yeast</name>
    <name type="synonym">Candida auris</name>
    <dbReference type="NCBI Taxonomy" id="498019"/>
    <lineage>
        <taxon>Eukaryota</taxon>
        <taxon>Fungi</taxon>
        <taxon>Dikarya</taxon>
        <taxon>Ascomycota</taxon>
        <taxon>Saccharomycotina</taxon>
        <taxon>Pichiomycetes</taxon>
        <taxon>Metschnikowiaceae</taxon>
        <taxon>Candidozyma</taxon>
    </lineage>
</organism>
<evidence type="ECO:0000313" key="3">
    <source>
        <dbReference type="Proteomes" id="UP000037122"/>
    </source>
</evidence>
<dbReference type="EMBL" id="LGST01000013">
    <property type="protein sequence ID" value="KNE01314.1"/>
    <property type="molecule type" value="Genomic_DNA"/>
</dbReference>
<gene>
    <name evidence="2" type="ORF">QG37_01621</name>
</gene>
<name>A0A0L0P4T5_CANAR</name>
<keyword evidence="1" id="KW-0472">Membrane</keyword>
<evidence type="ECO:0000256" key="1">
    <source>
        <dbReference type="SAM" id="Phobius"/>
    </source>
</evidence>
<dbReference type="AlphaFoldDB" id="A0A0L0P4T5"/>
<accession>A0A0L0P4T5</accession>
<reference evidence="3" key="1">
    <citation type="journal article" date="2015" name="BMC Genomics">
        <title>Draft genome of a commonly misdiagnosed multidrug resistant pathogen Candida auris.</title>
        <authorList>
            <person name="Chatterjee S."/>
            <person name="Alampalli S.V."/>
            <person name="Nageshan R.K."/>
            <person name="Chettiar S.T."/>
            <person name="Joshi S."/>
            <person name="Tatu U.S."/>
        </authorList>
    </citation>
    <scope>NUCLEOTIDE SEQUENCE [LARGE SCALE GENOMIC DNA]</scope>
    <source>
        <strain evidence="3">6684</strain>
    </source>
</reference>